<dbReference type="InterPro" id="IPR026022">
    <property type="entry name" value="PhoU_dom"/>
</dbReference>
<comment type="caution">
    <text evidence="2">The sequence shown here is derived from an EMBL/GenBank/DDBJ whole genome shotgun (WGS) entry which is preliminary data.</text>
</comment>
<dbReference type="Proteomes" id="UP000308444">
    <property type="component" value="Unassembled WGS sequence"/>
</dbReference>
<dbReference type="SUPFAM" id="SSF109755">
    <property type="entry name" value="PhoU-like"/>
    <property type="match status" value="1"/>
</dbReference>
<dbReference type="GO" id="GO:0045936">
    <property type="term" value="P:negative regulation of phosphate metabolic process"/>
    <property type="evidence" value="ECO:0007669"/>
    <property type="project" value="InterPro"/>
</dbReference>
<dbReference type="Gene3D" id="1.20.58.220">
    <property type="entry name" value="Phosphate transport system protein phou homolog 2, domain 2"/>
    <property type="match status" value="1"/>
</dbReference>
<gene>
    <name evidence="2" type="ORF">FC695_12340</name>
</gene>
<evidence type="ECO:0000313" key="2">
    <source>
        <dbReference type="EMBL" id="TKJ04084.1"/>
    </source>
</evidence>
<sequence length="74" mass="8518">FAKQIAEMDDSVDEIYGKAIREFISSVPEQPEAITQITQLSFVARYIERVADHITNIAENVFYLVKGKHYLLNE</sequence>
<evidence type="ECO:0000313" key="3">
    <source>
        <dbReference type="Proteomes" id="UP000308444"/>
    </source>
</evidence>
<reference evidence="2 3" key="1">
    <citation type="journal article" date="2019" name="Environ. Microbiol.">
        <title>An active ?-lactamase is a part of an orchestrated cell wall stress resistance network of Bacillus subtilis and related rhizosphere species.</title>
        <authorList>
            <person name="Bucher T."/>
            <person name="Keren-Paz A."/>
            <person name="Hausser J."/>
            <person name="Olender T."/>
            <person name="Cytryn E."/>
            <person name="Kolodkin-Gal I."/>
        </authorList>
    </citation>
    <scope>NUCLEOTIDE SEQUENCE [LARGE SCALE GENOMIC DNA]</scope>
    <source>
        <strain evidence="2 3">I32</strain>
    </source>
</reference>
<dbReference type="GO" id="GO:0030643">
    <property type="term" value="P:intracellular phosphate ion homeostasis"/>
    <property type="evidence" value="ECO:0007669"/>
    <property type="project" value="InterPro"/>
</dbReference>
<dbReference type="InterPro" id="IPR028366">
    <property type="entry name" value="PhoU"/>
</dbReference>
<protein>
    <submittedName>
        <fullName evidence="2">Phosphate transport system regulatory protein PhoU</fullName>
    </submittedName>
</protein>
<feature type="non-terminal residue" evidence="2">
    <location>
        <position position="1"/>
    </location>
</feature>
<dbReference type="AlphaFoldDB" id="A0A9X9AB23"/>
<dbReference type="InterPro" id="IPR038078">
    <property type="entry name" value="PhoU-like_sf"/>
</dbReference>
<name>A0A9X9AB23_BACCE</name>
<dbReference type="PANTHER" id="PTHR42930">
    <property type="entry name" value="PHOSPHATE-SPECIFIC TRANSPORT SYSTEM ACCESSORY PROTEIN PHOU"/>
    <property type="match status" value="1"/>
</dbReference>
<dbReference type="EMBL" id="SZOH01000731">
    <property type="protein sequence ID" value="TKJ04084.1"/>
    <property type="molecule type" value="Genomic_DNA"/>
</dbReference>
<organism evidence="2 3">
    <name type="scientific">Bacillus cereus</name>
    <dbReference type="NCBI Taxonomy" id="1396"/>
    <lineage>
        <taxon>Bacteria</taxon>
        <taxon>Bacillati</taxon>
        <taxon>Bacillota</taxon>
        <taxon>Bacilli</taxon>
        <taxon>Bacillales</taxon>
        <taxon>Bacillaceae</taxon>
        <taxon>Bacillus</taxon>
        <taxon>Bacillus cereus group</taxon>
    </lineage>
</organism>
<dbReference type="Pfam" id="PF01895">
    <property type="entry name" value="PhoU"/>
    <property type="match status" value="1"/>
</dbReference>
<proteinExistence type="predicted"/>
<evidence type="ECO:0000259" key="1">
    <source>
        <dbReference type="Pfam" id="PF01895"/>
    </source>
</evidence>
<accession>A0A9X9AB23</accession>
<dbReference type="PANTHER" id="PTHR42930:SF3">
    <property type="entry name" value="PHOSPHATE-SPECIFIC TRANSPORT SYSTEM ACCESSORY PROTEIN PHOU"/>
    <property type="match status" value="1"/>
</dbReference>
<feature type="domain" description="PhoU" evidence="1">
    <location>
        <begin position="2"/>
        <end position="61"/>
    </location>
</feature>